<evidence type="ECO:0000313" key="2">
    <source>
        <dbReference type="Proteomes" id="UP000018948"/>
    </source>
</evidence>
<sequence>MSLIQQPQQARANEQEETTIISVPDIRQRVGRAGTVRGVFRLNGKSSFSRGVHLILIDACSLVDFRTASSTLSTLTHAYARFAATIYIPGDGLEQKP</sequence>
<evidence type="ECO:0000313" key="1">
    <source>
        <dbReference type="EMBL" id="ETP33806.1"/>
    </source>
</evidence>
<reference evidence="1 2" key="1">
    <citation type="submission" date="2013-11" db="EMBL/GenBank/DDBJ databases">
        <title>The Genome Sequence of Phytophthora parasitica P10297.</title>
        <authorList>
            <consortium name="The Broad Institute Genomics Platform"/>
            <person name="Russ C."/>
            <person name="Tyler B."/>
            <person name="Panabieres F."/>
            <person name="Shan W."/>
            <person name="Tripathy S."/>
            <person name="Grunwald N."/>
            <person name="Machado M."/>
            <person name="Johnson C.S."/>
            <person name="Walker B."/>
            <person name="Young S.K."/>
            <person name="Zeng Q."/>
            <person name="Gargeya S."/>
            <person name="Fitzgerald M."/>
            <person name="Haas B."/>
            <person name="Abouelleil A."/>
            <person name="Allen A.W."/>
            <person name="Alvarado L."/>
            <person name="Arachchi H.M."/>
            <person name="Berlin A.M."/>
            <person name="Chapman S.B."/>
            <person name="Gainer-Dewar J."/>
            <person name="Goldberg J."/>
            <person name="Griggs A."/>
            <person name="Gujja S."/>
            <person name="Hansen M."/>
            <person name="Howarth C."/>
            <person name="Imamovic A."/>
            <person name="Ireland A."/>
            <person name="Larimer J."/>
            <person name="McCowan C."/>
            <person name="Murphy C."/>
            <person name="Pearson M."/>
            <person name="Poon T.W."/>
            <person name="Priest M."/>
            <person name="Roberts A."/>
            <person name="Saif S."/>
            <person name="Shea T."/>
            <person name="Sisk P."/>
            <person name="Sykes S."/>
            <person name="Wortman J."/>
            <person name="Nusbaum C."/>
            <person name="Birren B."/>
        </authorList>
    </citation>
    <scope>NUCLEOTIDE SEQUENCE [LARGE SCALE GENOMIC DNA]</scope>
    <source>
        <strain evidence="1 2">P10297</strain>
    </source>
</reference>
<dbReference type="EMBL" id="ANIY01003695">
    <property type="protein sequence ID" value="ETP33806.1"/>
    <property type="molecule type" value="Genomic_DNA"/>
</dbReference>
<proteinExistence type="predicted"/>
<accession>W2YFT4</accession>
<protein>
    <submittedName>
        <fullName evidence="1">Uncharacterized protein</fullName>
    </submittedName>
</protein>
<organism evidence="1 2">
    <name type="scientific">Phytophthora nicotianae P10297</name>
    <dbReference type="NCBI Taxonomy" id="1317064"/>
    <lineage>
        <taxon>Eukaryota</taxon>
        <taxon>Sar</taxon>
        <taxon>Stramenopiles</taxon>
        <taxon>Oomycota</taxon>
        <taxon>Peronosporomycetes</taxon>
        <taxon>Peronosporales</taxon>
        <taxon>Peronosporaceae</taxon>
        <taxon>Phytophthora</taxon>
    </lineage>
</organism>
<name>W2YFT4_PHYNI</name>
<gene>
    <name evidence="1" type="ORF">F442_17703</name>
</gene>
<dbReference type="Proteomes" id="UP000018948">
    <property type="component" value="Unassembled WGS sequence"/>
</dbReference>
<comment type="caution">
    <text evidence="1">The sequence shown here is derived from an EMBL/GenBank/DDBJ whole genome shotgun (WGS) entry which is preliminary data.</text>
</comment>
<dbReference type="AlphaFoldDB" id="W2YFT4"/>